<sequence>MAEILGNELIIESLRNDIKDLQWAISDIVSRVGPVEQPSWKFPDKNSGDIDINYLLNFQTLSSFTKTMLNRAGEEISDSSSSSVGLAVKQYCNKQVQLQTVVQQTMSDIKTKNRKLSDLEANMKKLTEDFSTQSMSSATSHTSLISEGTVPSKFGNVTTGYLSPIKMEEIAREACSKNTQTLETAFVPCEACHVVQRSFKNAGDILINMCQAQKLPSSLQKYRPLVADVKWLSANDVIRWASEQNKDLAKLTKHMDSLMATINPLKDEIEQLEKKCKHLQKRVSEFDSDMRKEKEVQYALQKQFDIKIKDLEQSHNETVSIVTRQKNEILQDKQSLETEVSKLKTHLEQQQKLLIEIENTKSTLEKDLKENKANAISSLQSEINQLQNKLSDVTQRLDVSSKELNKEQAKSRSASKHSQSGKYIKYTSLTDVTQRLDVSSKELNKEQAKSRSASKHSQSVQNKQGSLLQRVDDLDRENEELKDQVATLEEEKEEIEESLKSAKSQVDKLQRNVSEKENMIETVSREKTELEESITSLQQNINTLETRIQESADRERLMIEYPDLNGPVNPDLNGTGDIALDMENQVKANAIRIQVLEEQNEGLRNSITKVMSLQRGSLPKGQEKMTAPQQLWSTDNLDRVKDNHRTEEDHVWQPESSVYASEKTRPSSGYQNNSEKITNRAKYIATVKTNPQRDVTTPGDEFVVGKGRPPSASKRKDNTGSRPNSGKAINTPVNTSSISAYLQLKKAGKLNMTDSPLKINHVIPTRPTSGKPHRSPPVHNDGEDYTRKTSYTCQNCDKMYSKPKDLDIHMSYCTG</sequence>
<feature type="coiled-coil region" evidence="2">
    <location>
        <begin position="102"/>
        <end position="129"/>
    </location>
</feature>
<dbReference type="SUPFAM" id="SSF57997">
    <property type="entry name" value="Tropomyosin"/>
    <property type="match status" value="1"/>
</dbReference>
<dbReference type="AlphaFoldDB" id="A0A8S3QJP7"/>
<feature type="compositionally biased region" description="Polar residues" evidence="3">
    <location>
        <begin position="666"/>
        <end position="676"/>
    </location>
</feature>
<dbReference type="Gene3D" id="1.10.287.1490">
    <property type="match status" value="1"/>
</dbReference>
<keyword evidence="1" id="KW-0863">Zinc-finger</keyword>
<keyword evidence="6" id="KW-1185">Reference proteome</keyword>
<keyword evidence="1" id="KW-0862">Zinc</keyword>
<accession>A0A8S3QJP7</accession>
<evidence type="ECO:0000256" key="2">
    <source>
        <dbReference type="SAM" id="Coils"/>
    </source>
</evidence>
<dbReference type="InterPro" id="IPR029681">
    <property type="entry name" value="CCDC157"/>
</dbReference>
<keyword evidence="2" id="KW-0175">Coiled coil</keyword>
<feature type="region of interest" description="Disordered" evidence="3">
    <location>
        <begin position="760"/>
        <end position="786"/>
    </location>
</feature>
<dbReference type="PANTHER" id="PTHR43696">
    <property type="entry name" value="COILED-COIL DOMAIN-CONTAINING PROTEIN 157"/>
    <property type="match status" value="1"/>
</dbReference>
<feature type="coiled-coil region" evidence="2">
    <location>
        <begin position="255"/>
        <end position="289"/>
    </location>
</feature>
<feature type="region of interest" description="Disordered" evidence="3">
    <location>
        <begin position="645"/>
        <end position="677"/>
    </location>
</feature>
<feature type="compositionally biased region" description="Basic and acidic residues" evidence="3">
    <location>
        <begin position="440"/>
        <end position="449"/>
    </location>
</feature>
<keyword evidence="1" id="KW-0479">Metal-binding</keyword>
<proteinExistence type="predicted"/>
<evidence type="ECO:0000313" key="6">
    <source>
        <dbReference type="Proteomes" id="UP000683360"/>
    </source>
</evidence>
<comment type="caution">
    <text evidence="5">The sequence shown here is derived from an EMBL/GenBank/DDBJ whole genome shotgun (WGS) entry which is preliminary data.</text>
</comment>
<feature type="compositionally biased region" description="Basic and acidic residues" evidence="3">
    <location>
        <begin position="401"/>
        <end position="410"/>
    </location>
</feature>
<feature type="compositionally biased region" description="Polar residues" evidence="3">
    <location>
        <begin position="720"/>
        <end position="732"/>
    </location>
</feature>
<evidence type="ECO:0000259" key="4">
    <source>
        <dbReference type="PROSITE" id="PS50157"/>
    </source>
</evidence>
<dbReference type="PROSITE" id="PS50157">
    <property type="entry name" value="ZINC_FINGER_C2H2_2"/>
    <property type="match status" value="1"/>
</dbReference>
<evidence type="ECO:0000313" key="5">
    <source>
        <dbReference type="EMBL" id="CAG2195536.1"/>
    </source>
</evidence>
<reference evidence="5" key="1">
    <citation type="submission" date="2021-03" db="EMBL/GenBank/DDBJ databases">
        <authorList>
            <person name="Bekaert M."/>
        </authorList>
    </citation>
    <scope>NUCLEOTIDE SEQUENCE</scope>
</reference>
<organism evidence="5 6">
    <name type="scientific">Mytilus edulis</name>
    <name type="common">Blue mussel</name>
    <dbReference type="NCBI Taxonomy" id="6550"/>
    <lineage>
        <taxon>Eukaryota</taxon>
        <taxon>Metazoa</taxon>
        <taxon>Spiralia</taxon>
        <taxon>Lophotrochozoa</taxon>
        <taxon>Mollusca</taxon>
        <taxon>Bivalvia</taxon>
        <taxon>Autobranchia</taxon>
        <taxon>Pteriomorphia</taxon>
        <taxon>Mytilida</taxon>
        <taxon>Mytiloidea</taxon>
        <taxon>Mytilidae</taxon>
        <taxon>Mytilinae</taxon>
        <taxon>Mytilus</taxon>
    </lineage>
</organism>
<feature type="region of interest" description="Disordered" evidence="3">
    <location>
        <begin position="689"/>
        <end position="732"/>
    </location>
</feature>
<gene>
    <name evidence="5" type="ORF">MEDL_10470</name>
</gene>
<protein>
    <recommendedName>
        <fullName evidence="4">C2H2-type domain-containing protein</fullName>
    </recommendedName>
</protein>
<feature type="domain" description="C2H2-type" evidence="4">
    <location>
        <begin position="791"/>
        <end position="815"/>
    </location>
</feature>
<dbReference type="PANTHER" id="PTHR43696:SF9">
    <property type="entry name" value="COILED-COIL DOMAIN-CONTAINING PROTEIN 157"/>
    <property type="match status" value="1"/>
</dbReference>
<dbReference type="GO" id="GO:0008270">
    <property type="term" value="F:zinc ion binding"/>
    <property type="evidence" value="ECO:0007669"/>
    <property type="project" value="UniProtKB-KW"/>
</dbReference>
<feature type="compositionally biased region" description="Polar residues" evidence="3">
    <location>
        <begin position="455"/>
        <end position="467"/>
    </location>
</feature>
<evidence type="ECO:0000256" key="1">
    <source>
        <dbReference type="PROSITE-ProRule" id="PRU00042"/>
    </source>
</evidence>
<dbReference type="OrthoDB" id="10051906at2759"/>
<evidence type="ECO:0000256" key="3">
    <source>
        <dbReference type="SAM" id="MobiDB-lite"/>
    </source>
</evidence>
<feature type="region of interest" description="Disordered" evidence="3">
    <location>
        <begin position="440"/>
        <end position="506"/>
    </location>
</feature>
<dbReference type="Proteomes" id="UP000683360">
    <property type="component" value="Unassembled WGS sequence"/>
</dbReference>
<feature type="compositionally biased region" description="Basic and acidic residues" evidence="3">
    <location>
        <begin position="497"/>
        <end position="506"/>
    </location>
</feature>
<dbReference type="EMBL" id="CAJPWZ010000521">
    <property type="protein sequence ID" value="CAG2195536.1"/>
    <property type="molecule type" value="Genomic_DNA"/>
</dbReference>
<name>A0A8S3QJP7_MYTED</name>
<feature type="region of interest" description="Disordered" evidence="3">
    <location>
        <begin position="401"/>
        <end position="420"/>
    </location>
</feature>
<dbReference type="InterPro" id="IPR013087">
    <property type="entry name" value="Znf_C2H2_type"/>
</dbReference>